<feature type="compositionally biased region" description="Basic and acidic residues" evidence="1">
    <location>
        <begin position="362"/>
        <end position="382"/>
    </location>
</feature>
<dbReference type="GeneTree" id="ENSGT00510000048902"/>
<feature type="compositionally biased region" description="Basic residues" evidence="1">
    <location>
        <begin position="38"/>
        <end position="47"/>
    </location>
</feature>
<feature type="region of interest" description="Disordered" evidence="1">
    <location>
        <begin position="330"/>
        <end position="403"/>
    </location>
</feature>
<evidence type="ECO:0008006" key="4">
    <source>
        <dbReference type="Google" id="ProtNLM"/>
    </source>
</evidence>
<dbReference type="Proteomes" id="UP000233020">
    <property type="component" value="Unplaced"/>
</dbReference>
<dbReference type="STRING" id="37293.ENSANAP00000038090"/>
<evidence type="ECO:0000256" key="1">
    <source>
        <dbReference type="SAM" id="MobiDB-lite"/>
    </source>
</evidence>
<dbReference type="AlphaFoldDB" id="A0A2K5EY54"/>
<reference evidence="2" key="2">
    <citation type="submission" date="2025-09" db="UniProtKB">
        <authorList>
            <consortium name="Ensembl"/>
        </authorList>
    </citation>
    <scope>IDENTIFICATION</scope>
</reference>
<organism evidence="2 3">
    <name type="scientific">Aotus nancymaae</name>
    <name type="common">Ma's night monkey</name>
    <dbReference type="NCBI Taxonomy" id="37293"/>
    <lineage>
        <taxon>Eukaryota</taxon>
        <taxon>Metazoa</taxon>
        <taxon>Chordata</taxon>
        <taxon>Craniata</taxon>
        <taxon>Vertebrata</taxon>
        <taxon>Euteleostomi</taxon>
        <taxon>Mammalia</taxon>
        <taxon>Eutheria</taxon>
        <taxon>Euarchontoglires</taxon>
        <taxon>Primates</taxon>
        <taxon>Haplorrhini</taxon>
        <taxon>Platyrrhini</taxon>
        <taxon>Aotidae</taxon>
        <taxon>Aotus</taxon>
    </lineage>
</organism>
<evidence type="ECO:0000313" key="2">
    <source>
        <dbReference type="Ensembl" id="ENSANAP00000038090.1"/>
    </source>
</evidence>
<keyword evidence="3" id="KW-1185">Reference proteome</keyword>
<reference evidence="2" key="1">
    <citation type="submission" date="2025-08" db="UniProtKB">
        <authorList>
            <consortium name="Ensembl"/>
        </authorList>
    </citation>
    <scope>IDENTIFICATION</scope>
</reference>
<name>A0A2K5EY54_AOTNA</name>
<dbReference type="CDD" id="cd04301">
    <property type="entry name" value="NAT_SF"/>
    <property type="match status" value="1"/>
</dbReference>
<accession>A0A2K5EY54</accession>
<dbReference type="PANTHER" id="PTHR22442">
    <property type="match status" value="1"/>
</dbReference>
<dbReference type="PANTHER" id="PTHR22442:SF4">
    <property type="entry name" value="PROTEIN FAM169BP"/>
    <property type="match status" value="1"/>
</dbReference>
<proteinExistence type="predicted"/>
<protein>
    <recommendedName>
        <fullName evidence="4">Protein FAM169B</fullName>
    </recommendedName>
</protein>
<feature type="region of interest" description="Disordered" evidence="1">
    <location>
        <begin position="27"/>
        <end position="52"/>
    </location>
</feature>
<sequence length="403" mass="45349">MVFQLLQIFQELIWSVRASHRGYHGVHGAISQPEARPQRRRDQKGKKPGTGLMLRETETPAAGVYPVDVLDDDPDTHRKAALACYTALGEGAGASSEVFCLPTGEQVKLEASSVCFCTVHRDEPQHKILVLVNPQDTKTVVAVYLKESWWSTEDAIRTSDPAREGLMKVQSFGERIVLFILNVIIFGRLERNLDDDDMFFLPHSVKEQAKILWRHGAAVGFYTTKMKGSLCGSGTGVCYLLPVFDTVFVRRKHRRQGLGMAMLRDFCETFPDDEALGVSYPMSSAMYQVCRQFLLVCPEERGRLWEVKPPGAWGQRINIWLKVQLQPRLPDSHPGNSEEEDVSHYARTSWNDRPRQSAPGDSSKERTRGEEQEDTKNDPDRGVEEEDVGLVGQPQGKLARPSP</sequence>
<dbReference type="Ensembl" id="ENSANAT00000056178.1">
    <property type="protein sequence ID" value="ENSANAP00000038090.1"/>
    <property type="gene ID" value="ENSANAG00000036512.1"/>
</dbReference>
<evidence type="ECO:0000313" key="3">
    <source>
        <dbReference type="Proteomes" id="UP000233020"/>
    </source>
</evidence>
<dbReference type="InterPro" id="IPR029625">
    <property type="entry name" value="FAM169"/>
</dbReference>